<accession>R9BT98</accession>
<organism evidence="7 8">
    <name type="scientific">Clostridium sartagoforme AAU1</name>
    <dbReference type="NCBI Taxonomy" id="1202534"/>
    <lineage>
        <taxon>Bacteria</taxon>
        <taxon>Bacillati</taxon>
        <taxon>Bacillota</taxon>
        <taxon>Clostridia</taxon>
        <taxon>Eubacteriales</taxon>
        <taxon>Clostridiaceae</taxon>
        <taxon>Clostridium</taxon>
    </lineage>
</organism>
<dbReference type="Pfam" id="PF02608">
    <property type="entry name" value="Bmp"/>
    <property type="match status" value="1"/>
</dbReference>
<gene>
    <name evidence="7" type="ORF">A500_17755</name>
</gene>
<dbReference type="Proteomes" id="UP000013988">
    <property type="component" value="Unassembled WGS sequence"/>
</dbReference>
<feature type="domain" description="ABC transporter substrate-binding protein PnrA-like" evidence="6">
    <location>
        <begin position="43"/>
        <end position="346"/>
    </location>
</feature>
<keyword evidence="2" id="KW-1003">Cell membrane</keyword>
<dbReference type="AlphaFoldDB" id="R9BT98"/>
<name>R9BT98_9CLOT</name>
<evidence type="ECO:0000256" key="4">
    <source>
        <dbReference type="ARBA" id="ARBA00023136"/>
    </source>
</evidence>
<dbReference type="InterPro" id="IPR050957">
    <property type="entry name" value="BMP_lipoprotein"/>
</dbReference>
<dbReference type="RefSeq" id="WP_016208774.1">
    <property type="nucleotide sequence ID" value="NZ_ASRV01000212.1"/>
</dbReference>
<keyword evidence="3" id="KW-0732">Signal</keyword>
<reference evidence="7 8" key="1">
    <citation type="submission" date="2013-03" db="EMBL/GenBank/DDBJ databases">
        <title>Whole genome shotgun sequencing of Clostridium sartagoforme AAU1.</title>
        <authorList>
            <person name="Joshi C.G."/>
            <person name="Duggirala S.M."/>
            <person name="Nathani N.M."/>
            <person name="Bhatt V.D."/>
            <person name="Patel A.K."/>
            <person name="Pandya P.R."/>
            <person name="KaPatel J.A."/>
        </authorList>
    </citation>
    <scope>NUCLEOTIDE SEQUENCE [LARGE SCALE GENOMIC DNA]</scope>
    <source>
        <strain evidence="7 8">AAU1</strain>
    </source>
</reference>
<comment type="subcellular location">
    <subcellularLocation>
        <location evidence="1">Cell membrane</location>
    </subcellularLocation>
</comment>
<dbReference type="PANTHER" id="PTHR34296">
    <property type="entry name" value="TRANSCRIPTIONAL ACTIVATOR PROTEIN MED"/>
    <property type="match status" value="1"/>
</dbReference>
<dbReference type="GO" id="GO:0005886">
    <property type="term" value="C:plasma membrane"/>
    <property type="evidence" value="ECO:0007669"/>
    <property type="project" value="UniProtKB-SubCell"/>
</dbReference>
<dbReference type="PANTHER" id="PTHR34296:SF2">
    <property type="entry name" value="ABC TRANSPORTER GUANOSINE-BINDING PROTEIN NUPN"/>
    <property type="match status" value="1"/>
</dbReference>
<evidence type="ECO:0000256" key="3">
    <source>
        <dbReference type="ARBA" id="ARBA00022729"/>
    </source>
</evidence>
<evidence type="ECO:0000313" key="8">
    <source>
        <dbReference type="Proteomes" id="UP000013988"/>
    </source>
</evidence>
<dbReference type="EMBL" id="ASRV01000212">
    <property type="protein sequence ID" value="EOR20293.1"/>
    <property type="molecule type" value="Genomic_DNA"/>
</dbReference>
<evidence type="ECO:0000256" key="2">
    <source>
        <dbReference type="ARBA" id="ARBA00022475"/>
    </source>
</evidence>
<dbReference type="PATRIC" id="fig|1202534.3.peg.3539"/>
<dbReference type="InterPro" id="IPR003760">
    <property type="entry name" value="PnrA-like"/>
</dbReference>
<sequence>MVKRIDKVLVILLILISTIFFVAAIVLNFNNNSNEKGKEKNLKIAVIFTGSGLGDKSFNDLIYDGLLKAQKELGIEFDYSEPIHAEDYEKSIMEFAETEEYQLIIAIGPEQEADVKAVSEKYPNQKFTLIDSKLEAKNISSLYTRWEEQAFLNGVVAGLLSKEEYEKIGYMNKAGIILGMEVPHLREGAIGFEAGYRYVNPDGEVISAVVNDFKNPLKARETALLMYSKGVKYIQHLAGASGLGVFSAAKEVGGYAFGIDENQNYFDPSVIISTATRYMNQIIFNEIKYVNDNSWNDGVHLSGLKEGIIDITREGSEVELDDNIMKTVNKIKSKIVNDELTIPKNKEELEAWVKINKYEN</sequence>
<dbReference type="Gene3D" id="3.40.50.2300">
    <property type="match status" value="2"/>
</dbReference>
<keyword evidence="5 7" id="KW-0449">Lipoprotein</keyword>
<evidence type="ECO:0000256" key="1">
    <source>
        <dbReference type="ARBA" id="ARBA00004236"/>
    </source>
</evidence>
<keyword evidence="4" id="KW-0472">Membrane</keyword>
<evidence type="ECO:0000256" key="5">
    <source>
        <dbReference type="ARBA" id="ARBA00023288"/>
    </source>
</evidence>
<evidence type="ECO:0000259" key="6">
    <source>
        <dbReference type="Pfam" id="PF02608"/>
    </source>
</evidence>
<comment type="caution">
    <text evidence="7">The sequence shown here is derived from an EMBL/GenBank/DDBJ whole genome shotgun (WGS) entry which is preliminary data.</text>
</comment>
<dbReference type="OrthoDB" id="9769871at2"/>
<proteinExistence type="predicted"/>
<protein>
    <submittedName>
        <fullName evidence="7">Basic membrane lipoprotein</fullName>
    </submittedName>
</protein>
<keyword evidence="8" id="KW-1185">Reference proteome</keyword>
<evidence type="ECO:0000313" key="7">
    <source>
        <dbReference type="EMBL" id="EOR20293.1"/>
    </source>
</evidence>